<dbReference type="Proteomes" id="UP000177876">
    <property type="component" value="Unassembled WGS sequence"/>
</dbReference>
<dbReference type="Pfam" id="PF13411">
    <property type="entry name" value="MerR_1"/>
    <property type="match status" value="1"/>
</dbReference>
<evidence type="ECO:0000259" key="2">
    <source>
        <dbReference type="PROSITE" id="PS50937"/>
    </source>
</evidence>
<dbReference type="PROSITE" id="PS50937">
    <property type="entry name" value="HTH_MERR_2"/>
    <property type="match status" value="1"/>
</dbReference>
<dbReference type="EMBL" id="MELK01000050">
    <property type="protein sequence ID" value="OFW56029.1"/>
    <property type="molecule type" value="Genomic_DNA"/>
</dbReference>
<evidence type="ECO:0000313" key="4">
    <source>
        <dbReference type="Proteomes" id="UP000177876"/>
    </source>
</evidence>
<organism evidence="3 4">
    <name type="scientific">Candidatus Solincola sediminis</name>
    <dbReference type="NCBI Taxonomy" id="1797199"/>
    <lineage>
        <taxon>Bacteria</taxon>
        <taxon>Bacillati</taxon>
        <taxon>Actinomycetota</taxon>
        <taxon>Candidatus Geothermincolia</taxon>
        <taxon>Candidatus Geothermincolales</taxon>
        <taxon>Candidatus Geothermincolaceae</taxon>
        <taxon>Candidatus Solincola</taxon>
    </lineage>
</organism>
<name>A0A1F2WGP9_9ACTN</name>
<sequence>MSIGDLLKSLKEEFPDLTISKIRFLESEGLINPERTASGYRKFSKSDAQRLRFILKLQREKYLPLKVIREKIDELESGRVRAGDLVPGMIGSVEVGEDLAAYDDTVLLKENVPQVLDILLSFVDTLEEFGLICKHEGDGGPYFDKEDVKILRIAREFARYGLEPRHMRMYETLTDREAIAFEQIITPALMSKDQEAKRRALDNLLQLVNLSRELKDLLLKNRVKQHFAKANQPIPF</sequence>
<dbReference type="SMART" id="SM00422">
    <property type="entry name" value="HTH_MERR"/>
    <property type="match status" value="1"/>
</dbReference>
<protein>
    <recommendedName>
        <fullName evidence="2">HTH merR-type domain-containing protein</fullName>
    </recommendedName>
</protein>
<feature type="domain" description="HTH merR-type" evidence="2">
    <location>
        <begin position="22"/>
        <end position="74"/>
    </location>
</feature>
<dbReference type="PANTHER" id="PTHR30204">
    <property type="entry name" value="REDOX-CYCLING DRUG-SENSING TRANSCRIPTIONAL ACTIVATOR SOXR"/>
    <property type="match status" value="1"/>
</dbReference>
<dbReference type="GO" id="GO:0003700">
    <property type="term" value="F:DNA-binding transcription factor activity"/>
    <property type="evidence" value="ECO:0007669"/>
    <property type="project" value="InterPro"/>
</dbReference>
<evidence type="ECO:0000256" key="1">
    <source>
        <dbReference type="ARBA" id="ARBA00023125"/>
    </source>
</evidence>
<evidence type="ECO:0000313" key="3">
    <source>
        <dbReference type="EMBL" id="OFW56029.1"/>
    </source>
</evidence>
<keyword evidence="1" id="KW-0238">DNA-binding</keyword>
<comment type="caution">
    <text evidence="3">The sequence shown here is derived from an EMBL/GenBank/DDBJ whole genome shotgun (WGS) entry which is preliminary data.</text>
</comment>
<dbReference type="GO" id="GO:0003677">
    <property type="term" value="F:DNA binding"/>
    <property type="evidence" value="ECO:0007669"/>
    <property type="project" value="UniProtKB-KW"/>
</dbReference>
<dbReference type="InterPro" id="IPR047057">
    <property type="entry name" value="MerR_fam"/>
</dbReference>
<dbReference type="CDD" id="cd00592">
    <property type="entry name" value="HTH_MerR-like"/>
    <property type="match status" value="1"/>
</dbReference>
<dbReference type="Gene3D" id="1.10.1660.10">
    <property type="match status" value="1"/>
</dbReference>
<dbReference type="PANTHER" id="PTHR30204:SF89">
    <property type="entry name" value="HTH MERR-TYPE DOMAIN-CONTAINING PROTEIN"/>
    <property type="match status" value="1"/>
</dbReference>
<accession>A0A1F2WGP9</accession>
<dbReference type="STRING" id="1797197.A2Y75_04190"/>
<dbReference type="SUPFAM" id="SSF46955">
    <property type="entry name" value="Putative DNA-binding domain"/>
    <property type="match status" value="1"/>
</dbReference>
<dbReference type="AlphaFoldDB" id="A0A1F2WGP9"/>
<gene>
    <name evidence="3" type="ORF">A2Y75_04190</name>
</gene>
<proteinExistence type="predicted"/>
<dbReference type="InterPro" id="IPR009061">
    <property type="entry name" value="DNA-bd_dom_put_sf"/>
</dbReference>
<reference evidence="3 4" key="1">
    <citation type="journal article" date="2016" name="Nat. Commun.">
        <title>Thousands of microbial genomes shed light on interconnected biogeochemical processes in an aquifer system.</title>
        <authorList>
            <person name="Anantharaman K."/>
            <person name="Brown C.T."/>
            <person name="Hug L.A."/>
            <person name="Sharon I."/>
            <person name="Castelle C.J."/>
            <person name="Probst A.J."/>
            <person name="Thomas B.C."/>
            <person name="Singh A."/>
            <person name="Wilkins M.J."/>
            <person name="Karaoz U."/>
            <person name="Brodie E.L."/>
            <person name="Williams K.H."/>
            <person name="Hubbard S.S."/>
            <person name="Banfield J.F."/>
        </authorList>
    </citation>
    <scope>NUCLEOTIDE SEQUENCE [LARGE SCALE GENOMIC DNA]</scope>
</reference>
<dbReference type="InterPro" id="IPR000551">
    <property type="entry name" value="MerR-type_HTH_dom"/>
</dbReference>